<evidence type="ECO:0000259" key="3">
    <source>
        <dbReference type="Pfam" id="PF16335"/>
    </source>
</evidence>
<dbReference type="EMBL" id="KZ819357">
    <property type="protein sequence ID" value="PWN45024.1"/>
    <property type="molecule type" value="Genomic_DNA"/>
</dbReference>
<dbReference type="Pfam" id="PF16335">
    <property type="entry name" value="GtaA_6_Hairpin"/>
    <property type="match status" value="1"/>
</dbReference>
<dbReference type="InterPro" id="IPR052743">
    <property type="entry name" value="Glutaminase_GtaA"/>
</dbReference>
<dbReference type="RefSeq" id="XP_025372184.1">
    <property type="nucleotide sequence ID" value="XM_025513083.1"/>
</dbReference>
<evidence type="ECO:0000259" key="4">
    <source>
        <dbReference type="Pfam" id="PF17168"/>
    </source>
</evidence>
<accession>A0A316W5T8</accession>
<evidence type="ECO:0000313" key="6">
    <source>
        <dbReference type="Proteomes" id="UP000245783"/>
    </source>
</evidence>
<evidence type="ECO:0000256" key="1">
    <source>
        <dbReference type="SAM" id="MobiDB-lite"/>
    </source>
</evidence>
<dbReference type="InterPro" id="IPR032514">
    <property type="entry name" value="GtaA_central"/>
</dbReference>
<feature type="domain" description="Glutaminase A N-terminal" evidence="4">
    <location>
        <begin position="229"/>
        <end position="465"/>
    </location>
</feature>
<sequence>MRLHFALLLSIIVVITTCSSVQASLEGSEKQLKKIWAALADLTRDEGQRSMSSSERQKTIQDIQALIDPDAKSLRQGEDGMQAGTAGYSPPSGELEKQLEAIANISAVDYADAITREAKEYAGAKSAFYPFAPPSIPLAVKGPYLNTWLPAGSWYQTTPPNVVGNGGLLFGQDPAFWTSSYGADGQFRMAWNGLIRIDNTTHQWMGNAFGTTVAKGPNAKQLSATVTATRSIFEFEADGVKFNATFLTPVEPFDWVRQSLPLSYLHVELDRASAKGRSVQIYTDIDERWITGHDYDYENYPTKMRWNGNNNGSLAYLLERTVPEKYTEFRQRAEWGTTVYATRDRPGLTSRNNNNVVAQFEFLQKGRVSIDHFPVGGPDNAFSFAVDFDNKKGSDDAIFAVGQFRDPLVNYIRAGSAQGSSYLEDRYGLWRTKFDTVDAATAFFVQDFENALKSAKKLDAQIDADARAAVGGGDIGEKYAGIVALSVRQSLATIEITVSRDSKTGKYNSTDTLIFLKEISSNGDMSTVDVIFPQFPLLTYLNPELLRSLLEPIFIYTESGMYPNKWCVHDLGVYPSAFGHNDGNDEPMQVEESGNMILMALHYAQLQGAKKATPWLKQHYSIMQQWAQFLIEDSLIPATQLSTDDFAGELANQTNLALKGISGIAAIGEVATLLGKHSDAKQYQNVSATYIQSFYGFAISKDGSHTKLAYQDDSSWGTLYNLFGDRLLNLQLVSREIYDIQDSWYTKKAARYAVPLDSRHGWAKTDWELFTSAISASNDTRNLFIEKVYDFASNGRTDAPFTDLMHSITGDFPKEPYDPLKLFLARPVVGGHLFHMALAKADKVNGISASSPYKYGPPIKSKKPPRKERLDEIAGIIARAKQGALGGITTPSGFRHGGNTPPKAQKADASSSKSAGATSTKLKKHVTRTAHEESHHTAAYHATDSTPARHAVMRGGQAAFGAMRA</sequence>
<protein>
    <submittedName>
        <fullName evidence="5">Putative glutaminase A</fullName>
    </submittedName>
</protein>
<name>A0A316W5T8_9BASI</name>
<dbReference type="InterPro" id="IPR033433">
    <property type="entry name" value="GtaA_N"/>
</dbReference>
<dbReference type="InParanoid" id="A0A316W5T8"/>
<dbReference type="STRING" id="1522189.A0A316W5T8"/>
<dbReference type="Proteomes" id="UP000245783">
    <property type="component" value="Unassembled WGS sequence"/>
</dbReference>
<keyword evidence="6" id="KW-1185">Reference proteome</keyword>
<evidence type="ECO:0000256" key="2">
    <source>
        <dbReference type="SAM" id="SignalP"/>
    </source>
</evidence>
<dbReference type="OrthoDB" id="3918848at2759"/>
<feature type="signal peptide" evidence="2">
    <location>
        <begin position="1"/>
        <end position="23"/>
    </location>
</feature>
<gene>
    <name evidence="5" type="ORF">IE81DRAFT_320617</name>
</gene>
<feature type="chain" id="PRO_5016366190" evidence="2">
    <location>
        <begin position="24"/>
        <end position="965"/>
    </location>
</feature>
<dbReference type="AlphaFoldDB" id="A0A316W5T8"/>
<feature type="domain" description="Glutaminase A central" evidence="3">
    <location>
        <begin position="476"/>
        <end position="834"/>
    </location>
</feature>
<feature type="compositionally biased region" description="Low complexity" evidence="1">
    <location>
        <begin position="903"/>
        <end position="920"/>
    </location>
</feature>
<dbReference type="GeneID" id="37034953"/>
<feature type="region of interest" description="Disordered" evidence="1">
    <location>
        <begin position="887"/>
        <end position="948"/>
    </location>
</feature>
<evidence type="ECO:0000313" key="5">
    <source>
        <dbReference type="EMBL" id="PWN45024.1"/>
    </source>
</evidence>
<organism evidence="5 6">
    <name type="scientific">Ceraceosorus guamensis</name>
    <dbReference type="NCBI Taxonomy" id="1522189"/>
    <lineage>
        <taxon>Eukaryota</taxon>
        <taxon>Fungi</taxon>
        <taxon>Dikarya</taxon>
        <taxon>Basidiomycota</taxon>
        <taxon>Ustilaginomycotina</taxon>
        <taxon>Exobasidiomycetes</taxon>
        <taxon>Ceraceosorales</taxon>
        <taxon>Ceraceosoraceae</taxon>
        <taxon>Ceraceosorus</taxon>
    </lineage>
</organism>
<keyword evidence="2" id="KW-0732">Signal</keyword>
<reference evidence="5 6" key="1">
    <citation type="journal article" date="2018" name="Mol. Biol. Evol.">
        <title>Broad Genomic Sampling Reveals a Smut Pathogenic Ancestry of the Fungal Clade Ustilaginomycotina.</title>
        <authorList>
            <person name="Kijpornyongpan T."/>
            <person name="Mondo S.J."/>
            <person name="Barry K."/>
            <person name="Sandor L."/>
            <person name="Lee J."/>
            <person name="Lipzen A."/>
            <person name="Pangilinan J."/>
            <person name="LaButti K."/>
            <person name="Hainaut M."/>
            <person name="Henrissat B."/>
            <person name="Grigoriev I.V."/>
            <person name="Spatafora J.W."/>
            <person name="Aime M.C."/>
        </authorList>
    </citation>
    <scope>NUCLEOTIDE SEQUENCE [LARGE SCALE GENOMIC DNA]</scope>
    <source>
        <strain evidence="5 6">MCA 4658</strain>
    </source>
</reference>
<dbReference type="Pfam" id="PF17168">
    <property type="entry name" value="DUF5127"/>
    <property type="match status" value="1"/>
</dbReference>
<proteinExistence type="predicted"/>
<dbReference type="PANTHER" id="PTHR31987:SF1">
    <property type="entry name" value="GLUTAMINASE A"/>
    <property type="match status" value="1"/>
</dbReference>
<dbReference type="PANTHER" id="PTHR31987">
    <property type="entry name" value="GLUTAMINASE A-RELATED"/>
    <property type="match status" value="1"/>
</dbReference>